<dbReference type="EMBL" id="CP026995">
    <property type="protein sequence ID" value="QLH07208.1"/>
    <property type="molecule type" value="Genomic_DNA"/>
</dbReference>
<proteinExistence type="predicted"/>
<dbReference type="AlphaFoldDB" id="A0A7D5M940"/>
<sequence>MKKKCVDCGKRFNRIDVWAVEKTRFKKKYVCRNCFTFHMKQLNPHHSDSRDLGLCSTYRPPQWFTDHSNYIDHHHSHH</sequence>
<protein>
    <submittedName>
        <fullName evidence="1">Uncharacterized protein</fullName>
    </submittedName>
</protein>
<name>A0A7D5M940_9ARCH</name>
<keyword evidence="2" id="KW-1185">Reference proteome</keyword>
<organism evidence="1 2">
    <name type="scientific">Nitrosopumilus ureiphilus</name>
    <dbReference type="NCBI Taxonomy" id="1470067"/>
    <lineage>
        <taxon>Archaea</taxon>
        <taxon>Nitrososphaerota</taxon>
        <taxon>Nitrososphaeria</taxon>
        <taxon>Nitrosopumilales</taxon>
        <taxon>Nitrosopumilaceae</taxon>
        <taxon>Nitrosopumilus</taxon>
    </lineage>
</organism>
<accession>A0A7D5M940</accession>
<evidence type="ECO:0000313" key="2">
    <source>
        <dbReference type="Proteomes" id="UP000509478"/>
    </source>
</evidence>
<reference evidence="1 2" key="1">
    <citation type="submission" date="2018-02" db="EMBL/GenBank/DDBJ databases">
        <title>Complete genome of Nitrosopumilus ureaphilus PS0.</title>
        <authorList>
            <person name="Qin W."/>
            <person name="Zheng Y."/>
            <person name="Stahl D.A."/>
        </authorList>
    </citation>
    <scope>NUCLEOTIDE SEQUENCE [LARGE SCALE GENOMIC DNA]</scope>
    <source>
        <strain evidence="1 2">PS0</strain>
    </source>
</reference>
<evidence type="ECO:0000313" key="1">
    <source>
        <dbReference type="EMBL" id="QLH07208.1"/>
    </source>
</evidence>
<dbReference type="KEGG" id="nue:C5F50_09055"/>
<dbReference type="Proteomes" id="UP000509478">
    <property type="component" value="Chromosome"/>
</dbReference>
<gene>
    <name evidence="1" type="ORF">C5F50_09055</name>
</gene>